<dbReference type="AlphaFoldDB" id="A0A9P6EGV2"/>
<dbReference type="SUPFAM" id="SSF52047">
    <property type="entry name" value="RNI-like"/>
    <property type="match status" value="1"/>
</dbReference>
<proteinExistence type="predicted"/>
<keyword evidence="2" id="KW-1185">Reference proteome</keyword>
<comment type="caution">
    <text evidence="1">The sequence shown here is derived from an EMBL/GenBank/DDBJ whole genome shotgun (WGS) entry which is preliminary data.</text>
</comment>
<evidence type="ECO:0008006" key="3">
    <source>
        <dbReference type="Google" id="ProtNLM"/>
    </source>
</evidence>
<dbReference type="OrthoDB" id="3054765at2759"/>
<sequence>MNPVHSLPPELAVYLFSLVCQAAKFRRDVIDYTHPLQLGAICSSWRQLAWSTPTLWSYIYIKVSPKNAEVQAELLKDWLSRSGTVLLTVVFRLVDEGQGRGVLQRINWTDFSDHAVYLFAEKLLFIIAGECTRWQSLEVDVVSSGCTDILNDTWRRIPHLQYLRIRATEQGPDNLHFYEQAPNLAFLFLEARETLLFGLRHWSSDCWKSVTTILLDNYATYDMAAGMLIACHQTLRHFHLQSLDTQNLQTPLEVAARRADFPHLETLVLEGAAHDNPETLFPVFLSMPKLRKFEIAITGGSELNGVQNFLAHSDITLEVFRIRLFGADQGDAEEKGEAMIKLLRPHFATLHDLALLIPLLNEGSYRFIKVFHRLLNRNNYDSISPFNMCESPLPKLSFYEFSRGSFGELREFDKPWLPLVPVLEMVQSRWKKPIDPRHNQLSKLSLPGRYQDWVVDYLQKEINEGLLVNFVKVTHIPRSMEWYFED</sequence>
<name>A0A9P6EGV2_9AGAR</name>
<gene>
    <name evidence="1" type="ORF">CPB83DRAFT_852532</name>
</gene>
<evidence type="ECO:0000313" key="1">
    <source>
        <dbReference type="EMBL" id="KAF9529358.1"/>
    </source>
</evidence>
<dbReference type="Proteomes" id="UP000807306">
    <property type="component" value="Unassembled WGS sequence"/>
</dbReference>
<dbReference type="Gene3D" id="3.80.10.10">
    <property type="entry name" value="Ribonuclease Inhibitor"/>
    <property type="match status" value="1"/>
</dbReference>
<evidence type="ECO:0000313" key="2">
    <source>
        <dbReference type="Proteomes" id="UP000807306"/>
    </source>
</evidence>
<accession>A0A9P6EGV2</accession>
<reference evidence="1" key="1">
    <citation type="submission" date="2020-11" db="EMBL/GenBank/DDBJ databases">
        <authorList>
            <consortium name="DOE Joint Genome Institute"/>
            <person name="Ahrendt S."/>
            <person name="Riley R."/>
            <person name="Andreopoulos W."/>
            <person name="Labutti K."/>
            <person name="Pangilinan J."/>
            <person name="Ruiz-Duenas F.J."/>
            <person name="Barrasa J.M."/>
            <person name="Sanchez-Garcia M."/>
            <person name="Camarero S."/>
            <person name="Miyauchi S."/>
            <person name="Serrano A."/>
            <person name="Linde D."/>
            <person name="Babiker R."/>
            <person name="Drula E."/>
            <person name="Ayuso-Fernandez I."/>
            <person name="Pacheco R."/>
            <person name="Padilla G."/>
            <person name="Ferreira P."/>
            <person name="Barriuso J."/>
            <person name="Kellner H."/>
            <person name="Castanera R."/>
            <person name="Alfaro M."/>
            <person name="Ramirez L."/>
            <person name="Pisabarro A.G."/>
            <person name="Kuo A."/>
            <person name="Tritt A."/>
            <person name="Lipzen A."/>
            <person name="He G."/>
            <person name="Yan M."/>
            <person name="Ng V."/>
            <person name="Cullen D."/>
            <person name="Martin F."/>
            <person name="Rosso M.-N."/>
            <person name="Henrissat B."/>
            <person name="Hibbett D."/>
            <person name="Martinez A.T."/>
            <person name="Grigoriev I.V."/>
        </authorList>
    </citation>
    <scope>NUCLEOTIDE SEQUENCE</scope>
    <source>
        <strain evidence="1">CBS 506.95</strain>
    </source>
</reference>
<dbReference type="EMBL" id="MU157846">
    <property type="protein sequence ID" value="KAF9529358.1"/>
    <property type="molecule type" value="Genomic_DNA"/>
</dbReference>
<dbReference type="InterPro" id="IPR032675">
    <property type="entry name" value="LRR_dom_sf"/>
</dbReference>
<protein>
    <recommendedName>
        <fullName evidence="3">F-box domain-containing protein</fullName>
    </recommendedName>
</protein>
<organism evidence="1 2">
    <name type="scientific">Crepidotus variabilis</name>
    <dbReference type="NCBI Taxonomy" id="179855"/>
    <lineage>
        <taxon>Eukaryota</taxon>
        <taxon>Fungi</taxon>
        <taxon>Dikarya</taxon>
        <taxon>Basidiomycota</taxon>
        <taxon>Agaricomycotina</taxon>
        <taxon>Agaricomycetes</taxon>
        <taxon>Agaricomycetidae</taxon>
        <taxon>Agaricales</taxon>
        <taxon>Agaricineae</taxon>
        <taxon>Crepidotaceae</taxon>
        <taxon>Crepidotus</taxon>
    </lineage>
</organism>